<name>A0AAW9DCE3_9BACT</name>
<comment type="caution">
    <text evidence="5">The sequence shown here is derived from an EMBL/GenBank/DDBJ whole genome shotgun (WGS) entry which is preliminary data.</text>
</comment>
<gene>
    <name evidence="5" type="ORF">Q6A80_08880</name>
</gene>
<keyword evidence="2" id="KW-0680">Restriction system</keyword>
<sequence>MKYKKYPSYKDSGIDWLGEIPSEWKITRLGNVSSISASGIDKKINKDEKEIKIINFTDIHKAKNFILNSSKEYMIVTTSLDKKNKHQVKKGDLIFTPSSETINDIGISALVNEELLETSFSYHVLRCNFTIDINHEYKKYLTNNTYCLAQFSSKARGTTRQTLSRDDFRTLYLSLPPIKEQQQIANFLDKATAKIDTLIEKQTKQIELLKEKRQAVISHAVTKGINPNVPMKDSGVEWLGVIPEHWEVKKLKFVLQLLNKKEKIINQIVVALENIESWSGKYIESDSSYQGDDVAFCIGDILFGKLRPYLAKVFLCSFDGIAFGDLLAYRPIKDYASKYAFYSLISEDFIKIVDSSTYGTKMPRASSEFLSEMRLTVPPLKEQQQIANYLDEKTSKIDILIEKSNKSIELLKEKRTALISAAVTGKIDVREFE</sequence>
<dbReference type="GO" id="GO:0009307">
    <property type="term" value="P:DNA restriction-modification system"/>
    <property type="evidence" value="ECO:0007669"/>
    <property type="project" value="UniProtKB-KW"/>
</dbReference>
<feature type="domain" description="Type I restriction modification DNA specificity" evidence="4">
    <location>
        <begin position="243"/>
        <end position="409"/>
    </location>
</feature>
<accession>A0AAW9DCE3</accession>
<reference evidence="5" key="2">
    <citation type="submission" date="2023-07" db="EMBL/GenBank/DDBJ databases">
        <authorList>
            <person name="Zhang M."/>
            <person name="Zhou G."/>
        </authorList>
    </citation>
    <scope>NUCLEOTIDE SEQUENCE</scope>
    <source>
        <strain evidence="5">BJSY19SF1-2</strain>
    </source>
</reference>
<dbReference type="GO" id="GO:0016787">
    <property type="term" value="F:hydrolase activity"/>
    <property type="evidence" value="ECO:0007669"/>
    <property type="project" value="UniProtKB-KW"/>
</dbReference>
<proteinExistence type="inferred from homology"/>
<keyword evidence="5" id="KW-0378">Hydrolase</keyword>
<evidence type="ECO:0000256" key="1">
    <source>
        <dbReference type="ARBA" id="ARBA00010923"/>
    </source>
</evidence>
<dbReference type="InterPro" id="IPR044946">
    <property type="entry name" value="Restrct_endonuc_typeI_TRD_sf"/>
</dbReference>
<dbReference type="PANTHER" id="PTHR43140:SF1">
    <property type="entry name" value="TYPE I RESTRICTION ENZYME ECOKI SPECIFICITY SUBUNIT"/>
    <property type="match status" value="1"/>
</dbReference>
<comment type="similarity">
    <text evidence="1">Belongs to the type-I restriction system S methylase family.</text>
</comment>
<keyword evidence="5" id="KW-0255">Endonuclease</keyword>
<dbReference type="RefSeq" id="WP_319048374.1">
    <property type="nucleotide sequence ID" value="NZ_JAUQUR010000006.1"/>
</dbReference>
<evidence type="ECO:0000313" key="6">
    <source>
        <dbReference type="Proteomes" id="UP001283691"/>
    </source>
</evidence>
<dbReference type="SUPFAM" id="SSF116734">
    <property type="entry name" value="DNA methylase specificity domain"/>
    <property type="match status" value="2"/>
</dbReference>
<feature type="domain" description="Type I restriction modification DNA specificity" evidence="4">
    <location>
        <begin position="21"/>
        <end position="207"/>
    </location>
</feature>
<dbReference type="EMBL" id="JAUQUR010000006">
    <property type="protein sequence ID" value="MDX4069832.1"/>
    <property type="molecule type" value="Genomic_DNA"/>
</dbReference>
<dbReference type="Gene3D" id="1.10.287.1120">
    <property type="entry name" value="Bipartite methylase S protein"/>
    <property type="match status" value="1"/>
</dbReference>
<dbReference type="Pfam" id="PF01420">
    <property type="entry name" value="Methylase_S"/>
    <property type="match status" value="2"/>
</dbReference>
<dbReference type="AlphaFoldDB" id="A0AAW9DCE3"/>
<dbReference type="Gene3D" id="3.90.220.20">
    <property type="entry name" value="DNA methylase specificity domains"/>
    <property type="match status" value="2"/>
</dbReference>
<dbReference type="GO" id="GO:0004519">
    <property type="term" value="F:endonuclease activity"/>
    <property type="evidence" value="ECO:0007669"/>
    <property type="project" value="UniProtKB-KW"/>
</dbReference>
<dbReference type="InterPro" id="IPR000055">
    <property type="entry name" value="Restrct_endonuc_typeI_TRD"/>
</dbReference>
<dbReference type="Proteomes" id="UP001283691">
    <property type="component" value="Unassembled WGS sequence"/>
</dbReference>
<protein>
    <submittedName>
        <fullName evidence="5">Restriction endonuclease subunit S</fullName>
        <ecNumber evidence="5">3.1.21.-</ecNumber>
    </submittedName>
</protein>
<evidence type="ECO:0000256" key="3">
    <source>
        <dbReference type="ARBA" id="ARBA00023125"/>
    </source>
</evidence>
<evidence type="ECO:0000313" key="5">
    <source>
        <dbReference type="EMBL" id="MDX4069832.1"/>
    </source>
</evidence>
<reference evidence="5" key="1">
    <citation type="journal article" date="2023" name="Front. Microbiol.">
        <title>Genomic diversity and taxonomic marker for Arcobacter species.</title>
        <authorList>
            <person name="Zhou G."/>
            <person name="Gu Y."/>
            <person name="Wang H."/>
            <person name="Chen X."/>
            <person name="Zhang X."/>
            <person name="Shao Z."/>
            <person name="Yan X."/>
            <person name="Zhang J."/>
            <person name="Zhang M."/>
        </authorList>
    </citation>
    <scope>NUCLEOTIDE SEQUENCE</scope>
    <source>
        <strain evidence="5">BJSY19SF1-2</strain>
    </source>
</reference>
<dbReference type="GO" id="GO:0003677">
    <property type="term" value="F:DNA binding"/>
    <property type="evidence" value="ECO:0007669"/>
    <property type="project" value="UniProtKB-KW"/>
</dbReference>
<keyword evidence="3" id="KW-0238">DNA-binding</keyword>
<evidence type="ECO:0000259" key="4">
    <source>
        <dbReference type="Pfam" id="PF01420"/>
    </source>
</evidence>
<dbReference type="PANTHER" id="PTHR43140">
    <property type="entry name" value="TYPE-1 RESTRICTION ENZYME ECOKI SPECIFICITY PROTEIN"/>
    <property type="match status" value="1"/>
</dbReference>
<dbReference type="InterPro" id="IPR051212">
    <property type="entry name" value="Type-I_RE_S_subunit"/>
</dbReference>
<evidence type="ECO:0000256" key="2">
    <source>
        <dbReference type="ARBA" id="ARBA00022747"/>
    </source>
</evidence>
<dbReference type="EC" id="3.1.21.-" evidence="5"/>
<keyword evidence="5" id="KW-0540">Nuclease</keyword>
<organism evidence="5 6">
    <name type="scientific">Aliarcobacter skirrowii</name>
    <dbReference type="NCBI Taxonomy" id="28200"/>
    <lineage>
        <taxon>Bacteria</taxon>
        <taxon>Pseudomonadati</taxon>
        <taxon>Campylobacterota</taxon>
        <taxon>Epsilonproteobacteria</taxon>
        <taxon>Campylobacterales</taxon>
        <taxon>Arcobacteraceae</taxon>
        <taxon>Aliarcobacter</taxon>
    </lineage>
</organism>